<name>A0A5R9JA76_9PROT</name>
<dbReference type="AlphaFoldDB" id="A0A5R9JA76"/>
<dbReference type="PANTHER" id="PTHR36698:SF3">
    <property type="entry name" value="ABC-TYPE TRANSPORT AUXILIARY LIPOPROTEIN COMPONENT DOMAIN-CONTAINING PROTEIN"/>
    <property type="match status" value="1"/>
</dbReference>
<evidence type="ECO:0000313" key="3">
    <source>
        <dbReference type="EMBL" id="TLU74472.1"/>
    </source>
</evidence>
<organism evidence="3 4">
    <name type="scientific">Lichenicoccus roseus</name>
    <dbReference type="NCBI Taxonomy" id="2683649"/>
    <lineage>
        <taxon>Bacteria</taxon>
        <taxon>Pseudomonadati</taxon>
        <taxon>Pseudomonadota</taxon>
        <taxon>Alphaproteobacteria</taxon>
        <taxon>Acetobacterales</taxon>
        <taxon>Acetobacteraceae</taxon>
        <taxon>Lichenicoccus</taxon>
    </lineage>
</organism>
<keyword evidence="1" id="KW-0472">Membrane</keyword>
<keyword evidence="1" id="KW-1133">Transmembrane helix</keyword>
<dbReference type="OrthoDB" id="9806984at2"/>
<evidence type="ECO:0000256" key="1">
    <source>
        <dbReference type="SAM" id="Phobius"/>
    </source>
</evidence>
<comment type="caution">
    <text evidence="3">The sequence shown here is derived from an EMBL/GenBank/DDBJ whole genome shotgun (WGS) entry which is preliminary data.</text>
</comment>
<dbReference type="RefSeq" id="WP_138324721.1">
    <property type="nucleotide sequence ID" value="NZ_VCDI01000001.1"/>
</dbReference>
<keyword evidence="1" id="KW-0812">Transmembrane</keyword>
<dbReference type="InterPro" id="IPR003399">
    <property type="entry name" value="Mce/MlaD"/>
</dbReference>
<accession>A0A5R9JA76</accession>
<dbReference type="PANTHER" id="PTHR36698">
    <property type="entry name" value="BLL5892 PROTEIN"/>
    <property type="match status" value="1"/>
</dbReference>
<proteinExistence type="predicted"/>
<dbReference type="Pfam" id="PF02470">
    <property type="entry name" value="MlaD"/>
    <property type="match status" value="1"/>
</dbReference>
<dbReference type="EMBL" id="VCDI01000001">
    <property type="protein sequence ID" value="TLU74472.1"/>
    <property type="molecule type" value="Genomic_DNA"/>
</dbReference>
<gene>
    <name evidence="3" type="ORF">FE263_04650</name>
</gene>
<keyword evidence="4" id="KW-1185">Reference proteome</keyword>
<evidence type="ECO:0000313" key="4">
    <source>
        <dbReference type="Proteomes" id="UP000305654"/>
    </source>
</evidence>
<reference evidence="3 4" key="1">
    <citation type="submission" date="2019-05" db="EMBL/GenBank/DDBJ databases">
        <authorList>
            <person name="Pankratov T."/>
            <person name="Grouzdev D."/>
        </authorList>
    </citation>
    <scope>NUCLEOTIDE SEQUENCE [LARGE SCALE GENOMIC DNA]</scope>
    <source>
        <strain evidence="3 4">KEBCLARHB70R</strain>
    </source>
</reference>
<evidence type="ECO:0000259" key="2">
    <source>
        <dbReference type="Pfam" id="PF02470"/>
    </source>
</evidence>
<feature type="transmembrane region" description="Helical" evidence="1">
    <location>
        <begin position="6"/>
        <end position="27"/>
    </location>
</feature>
<feature type="domain" description="Mce/MlaD" evidence="2">
    <location>
        <begin position="44"/>
        <end position="134"/>
    </location>
</feature>
<protein>
    <submittedName>
        <fullName evidence="3">MCE family protein</fullName>
    </submittedName>
</protein>
<sequence length="322" mass="34590">MVNRQTIVGGFVLGGILLALGVLVLFSRLRPFEPVTRAVLVFEGSVQGLIVGSPVTFRGVRVGVVRHIRVQFDPGSRRAYIPVIVQLEPNRVTVGTSVKSVRTVGLPRMVADGLRGQLNVQSFVTGQAEIDLDFRPETPATLYHRVPGLPEIPTLPGQLQQLRDQIVNLPLHDLALDAERTLVSLQALSTHMDQMLPPLVGSLTRTSDQSQVALATATAAIADLQVKAGRTLEAVDRLTNDGDRQLAGRGAELSRLLQTSNRTVGQAQALLTQLNGIASPRSAPRGDIESSLRDLSAAASSLRGLAEDLDRNPQLLLTGRGR</sequence>
<dbReference type="Proteomes" id="UP000305654">
    <property type="component" value="Unassembled WGS sequence"/>
</dbReference>